<keyword evidence="4 8" id="KW-0812">Transmembrane</keyword>
<comment type="subcellular location">
    <subcellularLocation>
        <location evidence="1">Cell membrane</location>
        <topology evidence="1">Multi-pass membrane protein</topology>
    </subcellularLocation>
</comment>
<dbReference type="GO" id="GO:0030001">
    <property type="term" value="P:metal ion transport"/>
    <property type="evidence" value="ECO:0007669"/>
    <property type="project" value="UniProtKB-ARBA"/>
</dbReference>
<evidence type="ECO:0000256" key="5">
    <source>
        <dbReference type="ARBA" id="ARBA00022989"/>
    </source>
</evidence>
<dbReference type="PANTHER" id="PTHR32024:SF1">
    <property type="entry name" value="KTR SYSTEM POTASSIUM UPTAKE PROTEIN B"/>
    <property type="match status" value="1"/>
</dbReference>
<organism evidence="9 10">
    <name type="scientific">Faecalibacterium prausnitzii</name>
    <dbReference type="NCBI Taxonomy" id="853"/>
    <lineage>
        <taxon>Bacteria</taxon>
        <taxon>Bacillati</taxon>
        <taxon>Bacillota</taxon>
        <taxon>Clostridia</taxon>
        <taxon>Eubacteriales</taxon>
        <taxon>Oscillospiraceae</taxon>
        <taxon>Faecalibacterium</taxon>
    </lineage>
</organism>
<dbReference type="GO" id="GO:0005886">
    <property type="term" value="C:plasma membrane"/>
    <property type="evidence" value="ECO:0007669"/>
    <property type="project" value="UniProtKB-SubCell"/>
</dbReference>
<evidence type="ECO:0000256" key="2">
    <source>
        <dbReference type="ARBA" id="ARBA00022448"/>
    </source>
</evidence>
<sequence>MLKRKKEKFNLRKQKGWLAGSSATQTICVSFLLVIAAGTLLLSLPIASKQGRLGLVDALFTATSATCVTGLVVRDTWTQFTFFGQAVLLLLIQVGGLGLVTLTSFFALAARRRMGFRDLRLLGESVSAEGLSKATEVLKIVIRLAATFEAMGAVLLMFALVPQFGPEGIWVSIFTAISAFCNAGFDLFGRFGAYSSVVPYVNNYYVQAVIMFMIMAGGLGFMVWVELGEYRKRRRLSLQARVVLEFSLILWVLGALLIGLMEWNNPATMGGLSVPGKIMASLFQSVSTRTAGMNTIDLEACGPVTKLWMSILQFIGAAPGSTGGGVKVTTIAVVILTIRSVAQGRDDCVIHEHHIESKTIYRALTIIMLGAVAALGSAVVVYYNSAEAVTVIDAIFESCSAFGTVGLSVGVTGQLNTGAKLLYMLVMFMGRVGPVSLAISLTAKPDDNKRKVMPVGHINVG</sequence>
<keyword evidence="7 8" id="KW-0472">Membrane</keyword>
<dbReference type="RefSeq" id="WP_112115014.1">
    <property type="nucleotide sequence ID" value="NZ_PRKZ01000002.1"/>
</dbReference>
<evidence type="ECO:0000256" key="3">
    <source>
        <dbReference type="ARBA" id="ARBA00022475"/>
    </source>
</evidence>
<gene>
    <name evidence="9" type="ORF">C4N25_03525</name>
</gene>
<evidence type="ECO:0000256" key="7">
    <source>
        <dbReference type="ARBA" id="ARBA00023136"/>
    </source>
</evidence>
<dbReference type="InterPro" id="IPR003445">
    <property type="entry name" value="Cat_transpt"/>
</dbReference>
<keyword evidence="5 8" id="KW-1133">Transmembrane helix</keyword>
<feature type="transmembrane region" description="Helical" evidence="8">
    <location>
        <begin position="86"/>
        <end position="110"/>
    </location>
</feature>
<evidence type="ECO:0000256" key="6">
    <source>
        <dbReference type="ARBA" id="ARBA00023065"/>
    </source>
</evidence>
<dbReference type="GO" id="GO:0008324">
    <property type="term" value="F:monoatomic cation transmembrane transporter activity"/>
    <property type="evidence" value="ECO:0007669"/>
    <property type="project" value="InterPro"/>
</dbReference>
<evidence type="ECO:0000313" key="10">
    <source>
        <dbReference type="Proteomes" id="UP000251634"/>
    </source>
</evidence>
<dbReference type="Pfam" id="PF02386">
    <property type="entry name" value="TrkH"/>
    <property type="match status" value="1"/>
</dbReference>
<evidence type="ECO:0000256" key="1">
    <source>
        <dbReference type="ARBA" id="ARBA00004651"/>
    </source>
</evidence>
<dbReference type="PANTHER" id="PTHR32024">
    <property type="entry name" value="TRK SYSTEM POTASSIUM UPTAKE PROTEIN TRKG-RELATED"/>
    <property type="match status" value="1"/>
</dbReference>
<dbReference type="AlphaFoldDB" id="A0A329TQF7"/>
<dbReference type="EMBL" id="PRKZ01000002">
    <property type="protein sequence ID" value="RAW51090.1"/>
    <property type="molecule type" value="Genomic_DNA"/>
</dbReference>
<dbReference type="Proteomes" id="UP000251634">
    <property type="component" value="Unassembled WGS sequence"/>
</dbReference>
<feature type="transmembrane region" description="Helical" evidence="8">
    <location>
        <begin position="421"/>
        <end position="443"/>
    </location>
</feature>
<feature type="transmembrane region" description="Helical" evidence="8">
    <location>
        <begin position="359"/>
        <end position="383"/>
    </location>
</feature>
<evidence type="ECO:0000313" key="9">
    <source>
        <dbReference type="EMBL" id="RAW51090.1"/>
    </source>
</evidence>
<feature type="transmembrane region" description="Helical" evidence="8">
    <location>
        <begin position="242"/>
        <end position="261"/>
    </location>
</feature>
<proteinExistence type="predicted"/>
<feature type="transmembrane region" description="Helical" evidence="8">
    <location>
        <begin position="205"/>
        <end position="230"/>
    </location>
</feature>
<evidence type="ECO:0000256" key="4">
    <source>
        <dbReference type="ARBA" id="ARBA00022692"/>
    </source>
</evidence>
<evidence type="ECO:0000256" key="8">
    <source>
        <dbReference type="SAM" id="Phobius"/>
    </source>
</evidence>
<comment type="caution">
    <text evidence="9">The sequence shown here is derived from an EMBL/GenBank/DDBJ whole genome shotgun (WGS) entry which is preliminary data.</text>
</comment>
<accession>A0A329TQF7</accession>
<keyword evidence="6" id="KW-0406">Ion transport</keyword>
<reference evidence="9 10" key="1">
    <citation type="submission" date="2018-02" db="EMBL/GenBank/DDBJ databases">
        <title>Complete genome sequencing of Faecalibacterium prausnitzii strains isolated from the human gut.</title>
        <authorList>
            <person name="Fitzgerald B.C."/>
            <person name="Shkoporov A.N."/>
            <person name="Ross P.R."/>
            <person name="Hill C."/>
        </authorList>
    </citation>
    <scope>NUCLEOTIDE SEQUENCE [LARGE SCALE GENOMIC DNA]</scope>
    <source>
        <strain evidence="9 10">APC942/8-14-2</strain>
    </source>
</reference>
<keyword evidence="3" id="KW-1003">Cell membrane</keyword>
<protein>
    <submittedName>
        <fullName evidence="9">Potassium transporter Trk</fullName>
    </submittedName>
</protein>
<feature type="transmembrane region" description="Helical" evidence="8">
    <location>
        <begin position="21"/>
        <end position="47"/>
    </location>
</feature>
<feature type="transmembrane region" description="Helical" evidence="8">
    <location>
        <begin position="168"/>
        <end position="185"/>
    </location>
</feature>
<keyword evidence="2" id="KW-0813">Transport</keyword>
<feature type="transmembrane region" description="Helical" evidence="8">
    <location>
        <begin position="53"/>
        <end position="74"/>
    </location>
</feature>
<feature type="transmembrane region" description="Helical" evidence="8">
    <location>
        <begin position="314"/>
        <end position="338"/>
    </location>
</feature>
<feature type="transmembrane region" description="Helical" evidence="8">
    <location>
        <begin position="140"/>
        <end position="161"/>
    </location>
</feature>
<name>A0A329TQF7_9FIRM</name>